<dbReference type="PROSITE" id="PS50023">
    <property type="entry name" value="LIM_DOMAIN_2"/>
    <property type="match status" value="1"/>
</dbReference>
<feature type="compositionally biased region" description="Low complexity" evidence="4">
    <location>
        <begin position="149"/>
        <end position="165"/>
    </location>
</feature>
<feature type="compositionally biased region" description="Low complexity" evidence="4">
    <location>
        <begin position="212"/>
        <end position="223"/>
    </location>
</feature>
<dbReference type="GO" id="GO:0043130">
    <property type="term" value="F:ubiquitin binding"/>
    <property type="evidence" value="ECO:0007669"/>
    <property type="project" value="TreeGrafter"/>
</dbReference>
<evidence type="ECO:0000259" key="5">
    <source>
        <dbReference type="PROSITE" id="PS50023"/>
    </source>
</evidence>
<dbReference type="PANTHER" id="PTHR24209">
    <property type="entry name" value="PROTEIN DA1-RELATED 2"/>
    <property type="match status" value="1"/>
</dbReference>
<feature type="compositionally biased region" description="Pro residues" evidence="4">
    <location>
        <begin position="200"/>
        <end position="211"/>
    </location>
</feature>
<feature type="compositionally biased region" description="Low complexity" evidence="4">
    <location>
        <begin position="44"/>
        <end position="89"/>
    </location>
</feature>
<dbReference type="CDD" id="cd08368">
    <property type="entry name" value="LIM"/>
    <property type="match status" value="1"/>
</dbReference>
<evidence type="ECO:0000313" key="6">
    <source>
        <dbReference type="EMBL" id="KAG2440415.1"/>
    </source>
</evidence>
<reference evidence="6" key="1">
    <citation type="journal article" date="2020" name="bioRxiv">
        <title>Comparative genomics of Chlamydomonas.</title>
        <authorList>
            <person name="Craig R.J."/>
            <person name="Hasan A.R."/>
            <person name="Ness R.W."/>
            <person name="Keightley P.D."/>
        </authorList>
    </citation>
    <scope>NUCLEOTIDE SEQUENCE</scope>
    <source>
        <strain evidence="6">CCAP 11/173</strain>
    </source>
</reference>
<feature type="domain" description="LIM zinc-binding" evidence="5">
    <location>
        <begin position="357"/>
        <end position="433"/>
    </location>
</feature>
<dbReference type="OrthoDB" id="25414at2759"/>
<feature type="compositionally biased region" description="Low complexity" evidence="4">
    <location>
        <begin position="114"/>
        <end position="132"/>
    </location>
</feature>
<feature type="compositionally biased region" description="Low complexity" evidence="4">
    <location>
        <begin position="239"/>
        <end position="298"/>
    </location>
</feature>
<evidence type="ECO:0000313" key="7">
    <source>
        <dbReference type="Proteomes" id="UP000613740"/>
    </source>
</evidence>
<evidence type="ECO:0000256" key="4">
    <source>
        <dbReference type="SAM" id="MobiDB-lite"/>
    </source>
</evidence>
<dbReference type="InterPro" id="IPR001781">
    <property type="entry name" value="Znf_LIM"/>
</dbReference>
<accession>A0A835TKB6</accession>
<gene>
    <name evidence="6" type="ORF">HYH02_010303</name>
</gene>
<evidence type="ECO:0000256" key="2">
    <source>
        <dbReference type="ARBA" id="ARBA00022833"/>
    </source>
</evidence>
<evidence type="ECO:0000256" key="1">
    <source>
        <dbReference type="ARBA" id="ARBA00022723"/>
    </source>
</evidence>
<dbReference type="InterPro" id="IPR022087">
    <property type="entry name" value="DA1-like_dom"/>
</dbReference>
<comment type="caution">
    <text evidence="6">The sequence shown here is derived from an EMBL/GenBank/DDBJ whole genome shotgun (WGS) entry which is preliminary data.</text>
</comment>
<proteinExistence type="predicted"/>
<feature type="compositionally biased region" description="Pro residues" evidence="4">
    <location>
        <begin position="133"/>
        <end position="148"/>
    </location>
</feature>
<keyword evidence="3" id="KW-0440">LIM domain</keyword>
<dbReference type="Pfam" id="PF00412">
    <property type="entry name" value="LIM"/>
    <property type="match status" value="1"/>
</dbReference>
<dbReference type="Gene3D" id="2.10.110.10">
    <property type="entry name" value="Cysteine Rich Protein"/>
    <property type="match status" value="1"/>
</dbReference>
<feature type="compositionally biased region" description="Low complexity" evidence="4">
    <location>
        <begin position="174"/>
        <end position="191"/>
    </location>
</feature>
<name>A0A835TKB6_9CHLO</name>
<dbReference type="Proteomes" id="UP000613740">
    <property type="component" value="Unassembled WGS sequence"/>
</dbReference>
<protein>
    <recommendedName>
        <fullName evidence="5">LIM zinc-binding domain-containing protein</fullName>
    </recommendedName>
</protein>
<dbReference type="AlphaFoldDB" id="A0A835TKB6"/>
<dbReference type="EMBL" id="JAEHOD010000038">
    <property type="protein sequence ID" value="KAG2440415.1"/>
    <property type="molecule type" value="Genomic_DNA"/>
</dbReference>
<dbReference type="InterPro" id="IPR045218">
    <property type="entry name" value="DA1-like"/>
</dbReference>
<evidence type="ECO:0000256" key="3">
    <source>
        <dbReference type="PROSITE-ProRule" id="PRU00125"/>
    </source>
</evidence>
<feature type="region of interest" description="Disordered" evidence="4">
    <location>
        <begin position="28"/>
        <end position="326"/>
    </location>
</feature>
<dbReference type="PANTHER" id="PTHR24209:SF7">
    <property type="entry name" value="PROTEIN DA1-RELATED 2"/>
    <property type="match status" value="1"/>
</dbReference>
<dbReference type="Pfam" id="PF12315">
    <property type="entry name" value="DA1-like"/>
    <property type="match status" value="2"/>
</dbReference>
<dbReference type="GO" id="GO:0046872">
    <property type="term" value="F:metal ion binding"/>
    <property type="evidence" value="ECO:0007669"/>
    <property type="project" value="UniProtKB-KW"/>
</dbReference>
<sequence>MVLHYVPTTPEEEELALALAISASLSANKGGAAPRPAPGGGGSKSSSSSFTNGAARTSAGSGASSASQPPALSPLLATGSGAAASSSAYPPVPAIGSPTRHGPGSPLARAGAVQPPQTSSPLLPQRPAAGPSYYPPVPPIHPHAPPQPAYQQQPHPHQPPQQHYAGLRPGVIQPPGAAAGPSAMGPSGAAGARRRWDLPPGAPNGPGPSGPSAPAGAAGALLAQPRRRWDLGGVGAGSAGSAPASPKGAAAAAAGSGGSFSSRHGSPSRAAASAAARQGYPGAAGPSSSSSATSHQQPGQQRPLPPIGRSKSATGPNGLMGSGSAAGGGGSAFGGAAAVGGQRPALPPPPPLFSDPDACAGCGKGFGGLFGAVLGLAGGGYVTGMNRKWHPDCFKCGFCAEPISSGRGSFSYQMHPGDPRPYHPDCYKHVHHPVCTVCGTFIPADRDGRIAFKEAGFWRERYCHSHAESDIVRCCACSRLQKKGEEWAPLPDGRPLCLSCLGSVVLDTADAQPLYGELMDWYRNDMRLPHAGAKPPLLLVDGPTLNEHAAREGRDDGAGAPVFHVRGLCVATVYTSIPTIRRGNGGALQTIATALSQSAAAALGGGSVRCDVKCILLLYGLPRLLTGSIMAHELMHAWLRQAGCVGLPLKVEEGLCQLMACLWLDRQHELLAGSPEEQRLASFFSYQIRTDTSEVYGEGFREAMEAFQTHGLTTVVRNVQLYGRFTPP</sequence>
<keyword evidence="2 3" id="KW-0862">Zinc</keyword>
<organism evidence="6 7">
    <name type="scientific">Chlamydomonas schloesseri</name>
    <dbReference type="NCBI Taxonomy" id="2026947"/>
    <lineage>
        <taxon>Eukaryota</taxon>
        <taxon>Viridiplantae</taxon>
        <taxon>Chlorophyta</taxon>
        <taxon>core chlorophytes</taxon>
        <taxon>Chlorophyceae</taxon>
        <taxon>CS clade</taxon>
        <taxon>Chlamydomonadales</taxon>
        <taxon>Chlamydomonadaceae</taxon>
        <taxon>Chlamydomonas</taxon>
    </lineage>
</organism>
<keyword evidence="1 3" id="KW-0479">Metal-binding</keyword>
<dbReference type="SMART" id="SM00132">
    <property type="entry name" value="LIM"/>
    <property type="match status" value="1"/>
</dbReference>
<keyword evidence="7" id="KW-1185">Reference proteome</keyword>